<name>A0A915NI19_9BILA</name>
<evidence type="ECO:0000313" key="2">
    <source>
        <dbReference type="WBParaSite" id="scf7180000416821.g699"/>
    </source>
</evidence>
<keyword evidence="1" id="KW-1185">Reference proteome</keyword>
<sequence>MNFQKMVIMPLQALLAILMVFCFRIFLTNCSINDKIFEPISTVKVIMEKDIIADKIPDIFITNQNFVTNHLELWASLEDLACNHEEAREQRLSGIDAFETCIKNNPKSDYAKNCSKYENNDGFGKHGIEFRVYATRIGFERLKEEYWIKFGVNVIVGFSFSEKIISRKVIHMR</sequence>
<proteinExistence type="predicted"/>
<dbReference type="WBParaSite" id="scf7180000416821.g699">
    <property type="protein sequence ID" value="scf7180000416821.g699"/>
    <property type="gene ID" value="scf7180000416821.g699"/>
</dbReference>
<dbReference type="AlphaFoldDB" id="A0A915NI19"/>
<organism evidence="1 2">
    <name type="scientific">Meloidogyne floridensis</name>
    <dbReference type="NCBI Taxonomy" id="298350"/>
    <lineage>
        <taxon>Eukaryota</taxon>
        <taxon>Metazoa</taxon>
        <taxon>Ecdysozoa</taxon>
        <taxon>Nematoda</taxon>
        <taxon>Chromadorea</taxon>
        <taxon>Rhabditida</taxon>
        <taxon>Tylenchina</taxon>
        <taxon>Tylenchomorpha</taxon>
        <taxon>Tylenchoidea</taxon>
        <taxon>Meloidogynidae</taxon>
        <taxon>Meloidogyninae</taxon>
        <taxon>Meloidogyne</taxon>
    </lineage>
</organism>
<protein>
    <submittedName>
        <fullName evidence="2">Lipoprotein</fullName>
    </submittedName>
</protein>
<evidence type="ECO:0000313" key="1">
    <source>
        <dbReference type="Proteomes" id="UP000887560"/>
    </source>
</evidence>
<accession>A0A915NI19</accession>
<reference evidence="2" key="1">
    <citation type="submission" date="2022-11" db="UniProtKB">
        <authorList>
            <consortium name="WormBaseParasite"/>
        </authorList>
    </citation>
    <scope>IDENTIFICATION</scope>
</reference>
<dbReference type="Proteomes" id="UP000887560">
    <property type="component" value="Unplaced"/>
</dbReference>